<dbReference type="Proteomes" id="UP000593579">
    <property type="component" value="Unassembled WGS sequence"/>
</dbReference>
<reference evidence="1 2" key="1">
    <citation type="journal article" date="2019" name="Genome Biol. Evol.">
        <title>Insights into the evolution of the New World diploid cottons (Gossypium, subgenus Houzingenia) based on genome sequencing.</title>
        <authorList>
            <person name="Grover C.E."/>
            <person name="Arick M.A. 2nd"/>
            <person name="Thrash A."/>
            <person name="Conover J.L."/>
            <person name="Sanders W.S."/>
            <person name="Peterson D.G."/>
            <person name="Frelichowski J.E."/>
            <person name="Scheffler J.A."/>
            <person name="Scheffler B.E."/>
            <person name="Wendel J.F."/>
        </authorList>
    </citation>
    <scope>NUCLEOTIDE SEQUENCE [LARGE SCALE GENOMIC DNA]</scope>
    <source>
        <strain evidence="1">5</strain>
        <tissue evidence="1">Leaf</tissue>
    </source>
</reference>
<protein>
    <recommendedName>
        <fullName evidence="3">RNase H type-1 domain-containing protein</fullName>
    </recommendedName>
</protein>
<accession>A0A7J9D6N5</accession>
<keyword evidence="2" id="KW-1185">Reference proteome</keyword>
<evidence type="ECO:0000313" key="1">
    <source>
        <dbReference type="EMBL" id="MBA0756389.1"/>
    </source>
</evidence>
<name>A0A7J9D6N5_GOSGO</name>
<organism evidence="1 2">
    <name type="scientific">Gossypium gossypioides</name>
    <name type="common">Mexican cotton</name>
    <name type="synonym">Selera gossypioides</name>
    <dbReference type="NCBI Taxonomy" id="34282"/>
    <lineage>
        <taxon>Eukaryota</taxon>
        <taxon>Viridiplantae</taxon>
        <taxon>Streptophyta</taxon>
        <taxon>Embryophyta</taxon>
        <taxon>Tracheophyta</taxon>
        <taxon>Spermatophyta</taxon>
        <taxon>Magnoliopsida</taxon>
        <taxon>eudicotyledons</taxon>
        <taxon>Gunneridae</taxon>
        <taxon>Pentapetalae</taxon>
        <taxon>rosids</taxon>
        <taxon>malvids</taxon>
        <taxon>Malvales</taxon>
        <taxon>Malvaceae</taxon>
        <taxon>Malvoideae</taxon>
        <taxon>Gossypium</taxon>
    </lineage>
</organism>
<sequence>MLEGLFLAWDKGFQKVKVVCDNAWFVELLLSGGWEIRI</sequence>
<gene>
    <name evidence="1" type="ORF">Gogos_021346</name>
</gene>
<evidence type="ECO:0008006" key="3">
    <source>
        <dbReference type="Google" id="ProtNLM"/>
    </source>
</evidence>
<evidence type="ECO:0000313" key="2">
    <source>
        <dbReference type="Proteomes" id="UP000593579"/>
    </source>
</evidence>
<dbReference type="EMBL" id="JABEZY010274478">
    <property type="protein sequence ID" value="MBA0756389.1"/>
    <property type="molecule type" value="Genomic_DNA"/>
</dbReference>
<dbReference type="OrthoDB" id="1166192at2759"/>
<dbReference type="AlphaFoldDB" id="A0A7J9D6N5"/>
<comment type="caution">
    <text evidence="1">The sequence shown here is derived from an EMBL/GenBank/DDBJ whole genome shotgun (WGS) entry which is preliminary data.</text>
</comment>
<proteinExistence type="predicted"/>